<proteinExistence type="predicted"/>
<dbReference type="Pfam" id="PF04402">
    <property type="entry name" value="SIMPL"/>
    <property type="match status" value="1"/>
</dbReference>
<reference evidence="1" key="2">
    <citation type="submission" date="2023-01" db="EMBL/GenBank/DDBJ databases">
        <authorList>
            <person name="Sun Q."/>
            <person name="Evtushenko L."/>
        </authorList>
    </citation>
    <scope>NUCLEOTIDE SEQUENCE</scope>
    <source>
        <strain evidence="1">VKM B-2748</strain>
    </source>
</reference>
<dbReference type="GO" id="GO:0006974">
    <property type="term" value="P:DNA damage response"/>
    <property type="evidence" value="ECO:0007669"/>
    <property type="project" value="TreeGrafter"/>
</dbReference>
<gene>
    <name evidence="1" type="ORF">GCM10008174_01540</name>
</gene>
<dbReference type="InterPro" id="IPR007497">
    <property type="entry name" value="SIMPL/DUF541"/>
</dbReference>
<dbReference type="InterPro" id="IPR052022">
    <property type="entry name" value="26kDa_periplasmic_antigen"/>
</dbReference>
<comment type="caution">
    <text evidence="1">The sequence shown here is derived from an EMBL/GenBank/DDBJ whole genome shotgun (WGS) entry which is preliminary data.</text>
</comment>
<evidence type="ECO:0008006" key="3">
    <source>
        <dbReference type="Google" id="ProtNLM"/>
    </source>
</evidence>
<dbReference type="PANTHER" id="PTHR34387:SF1">
    <property type="entry name" value="PERIPLASMIC IMMUNOGENIC PROTEIN"/>
    <property type="match status" value="1"/>
</dbReference>
<dbReference type="Proteomes" id="UP001143309">
    <property type="component" value="Unassembled WGS sequence"/>
</dbReference>
<organism evidence="1 2">
    <name type="scientific">Methylopila turkensis</name>
    <dbReference type="NCBI Taxonomy" id="1437816"/>
    <lineage>
        <taxon>Bacteria</taxon>
        <taxon>Pseudomonadati</taxon>
        <taxon>Pseudomonadota</taxon>
        <taxon>Alphaproteobacteria</taxon>
        <taxon>Hyphomicrobiales</taxon>
        <taxon>Methylopilaceae</taxon>
        <taxon>Methylopila</taxon>
    </lineage>
</organism>
<evidence type="ECO:0000313" key="2">
    <source>
        <dbReference type="Proteomes" id="UP001143309"/>
    </source>
</evidence>
<sequence length="262" mass="27565">MDETRVNRGRARPIMIRGQEFAMRAASLFAAAVAAAVAAGAARAEPAPGPHARPATISVTGEGSVSVAPDLAVVTSGVVTRAPTAAAALKANAAAMTKVIGALKAAKIEDRDVGTSGVSVQPQYDYGENRAPKLSGYEVRNTVTIRARDLDALGGLLDSLVESGSNQIEGLVFDVSDRDKRLDEARRAAVKDARRKAELYAEGLQVTLGEPLTVEERRSPEASPPTPVFMRAKAMDAAPSTPIARGEQELRAEVSVRWAIAR</sequence>
<dbReference type="Gene3D" id="3.30.70.2970">
    <property type="entry name" value="Protein of unknown function (DUF541), domain 2"/>
    <property type="match status" value="1"/>
</dbReference>
<keyword evidence="2" id="KW-1185">Reference proteome</keyword>
<dbReference type="AlphaFoldDB" id="A0A9W6JMY0"/>
<accession>A0A9W6JMY0</accession>
<dbReference type="Gene3D" id="3.30.110.170">
    <property type="entry name" value="Protein of unknown function (DUF541), domain 1"/>
    <property type="match status" value="1"/>
</dbReference>
<evidence type="ECO:0000313" key="1">
    <source>
        <dbReference type="EMBL" id="GLK78413.1"/>
    </source>
</evidence>
<reference evidence="1" key="1">
    <citation type="journal article" date="2014" name="Int. J. Syst. Evol. Microbiol.">
        <title>Complete genome sequence of Corynebacterium casei LMG S-19264T (=DSM 44701T), isolated from a smear-ripened cheese.</title>
        <authorList>
            <consortium name="US DOE Joint Genome Institute (JGI-PGF)"/>
            <person name="Walter F."/>
            <person name="Albersmeier A."/>
            <person name="Kalinowski J."/>
            <person name="Ruckert C."/>
        </authorList>
    </citation>
    <scope>NUCLEOTIDE SEQUENCE</scope>
    <source>
        <strain evidence="1">VKM B-2748</strain>
    </source>
</reference>
<dbReference type="EMBL" id="BSFL01000001">
    <property type="protein sequence ID" value="GLK78413.1"/>
    <property type="molecule type" value="Genomic_DNA"/>
</dbReference>
<dbReference type="PANTHER" id="PTHR34387">
    <property type="entry name" value="SLR1258 PROTEIN"/>
    <property type="match status" value="1"/>
</dbReference>
<name>A0A9W6JMY0_9HYPH</name>
<protein>
    <recommendedName>
        <fullName evidence="3">SIMPL domain-containing protein</fullName>
    </recommendedName>
</protein>